<dbReference type="SUPFAM" id="SSF50978">
    <property type="entry name" value="WD40 repeat-like"/>
    <property type="match status" value="1"/>
</dbReference>
<evidence type="ECO:0000256" key="5">
    <source>
        <dbReference type="PROSITE-ProRule" id="PRU00221"/>
    </source>
</evidence>
<evidence type="ECO:0000256" key="4">
    <source>
        <dbReference type="ARBA" id="ARBA00023242"/>
    </source>
</evidence>
<dbReference type="EMBL" id="BSDZ01000003">
    <property type="protein sequence ID" value="GLI58833.1"/>
    <property type="molecule type" value="Genomic_DNA"/>
</dbReference>
<dbReference type="Proteomes" id="UP001165090">
    <property type="component" value="Unassembled WGS sequence"/>
</dbReference>
<dbReference type="Gene3D" id="2.130.10.10">
    <property type="entry name" value="YVTN repeat-like/Quinoprotein amine dehydrogenase"/>
    <property type="match status" value="1"/>
</dbReference>
<feature type="compositionally biased region" description="Basic and acidic residues" evidence="6">
    <location>
        <begin position="471"/>
        <end position="482"/>
    </location>
</feature>
<gene>
    <name evidence="8" type="ORF">VaNZ11_000597</name>
</gene>
<comment type="caution">
    <text evidence="8">The sequence shown here is derived from an EMBL/GenBank/DDBJ whole genome shotgun (WGS) entry which is preliminary data.</text>
</comment>
<feature type="compositionally biased region" description="Basic and acidic residues" evidence="6">
    <location>
        <begin position="521"/>
        <end position="547"/>
    </location>
</feature>
<evidence type="ECO:0000256" key="3">
    <source>
        <dbReference type="ARBA" id="ARBA00022737"/>
    </source>
</evidence>
<keyword evidence="4" id="KW-0539">Nucleus</keyword>
<protein>
    <recommendedName>
        <fullName evidence="7">BING4 C-terminal domain-containing protein</fullName>
    </recommendedName>
</protein>
<evidence type="ECO:0000313" key="9">
    <source>
        <dbReference type="Proteomes" id="UP001165090"/>
    </source>
</evidence>
<evidence type="ECO:0000256" key="6">
    <source>
        <dbReference type="SAM" id="MobiDB-lite"/>
    </source>
</evidence>
<dbReference type="SMART" id="SM01033">
    <property type="entry name" value="BING4CT"/>
    <property type="match status" value="1"/>
</dbReference>
<dbReference type="InterPro" id="IPR040315">
    <property type="entry name" value="WDR46/Utp7"/>
</dbReference>
<name>A0ABQ5RMN9_9CHLO</name>
<feature type="compositionally biased region" description="Pro residues" evidence="6">
    <location>
        <begin position="1"/>
        <end position="10"/>
    </location>
</feature>
<dbReference type="InterPro" id="IPR001680">
    <property type="entry name" value="WD40_rpt"/>
</dbReference>
<evidence type="ECO:0000313" key="8">
    <source>
        <dbReference type="EMBL" id="GLI58833.1"/>
    </source>
</evidence>
<evidence type="ECO:0000256" key="1">
    <source>
        <dbReference type="ARBA" id="ARBA00004604"/>
    </source>
</evidence>
<keyword evidence="9" id="KW-1185">Reference proteome</keyword>
<dbReference type="PANTHER" id="PTHR14085:SF3">
    <property type="entry name" value="WD REPEAT-CONTAINING PROTEIN 46"/>
    <property type="match status" value="1"/>
</dbReference>
<feature type="region of interest" description="Disordered" evidence="6">
    <location>
        <begin position="471"/>
        <end position="564"/>
    </location>
</feature>
<feature type="repeat" description="WD" evidence="5">
    <location>
        <begin position="301"/>
        <end position="342"/>
    </location>
</feature>
<dbReference type="PROSITE" id="PS50082">
    <property type="entry name" value="WD_REPEATS_2"/>
    <property type="match status" value="1"/>
</dbReference>
<reference evidence="8 9" key="1">
    <citation type="journal article" date="2023" name="IScience">
        <title>Expanded male sex-determining region conserved during the evolution of homothallism in the green alga Volvox.</title>
        <authorList>
            <person name="Yamamoto K."/>
            <person name="Matsuzaki R."/>
            <person name="Mahakham W."/>
            <person name="Heman W."/>
            <person name="Sekimoto H."/>
            <person name="Kawachi M."/>
            <person name="Minakuchi Y."/>
            <person name="Toyoda A."/>
            <person name="Nozaki H."/>
        </authorList>
    </citation>
    <scope>NUCLEOTIDE SEQUENCE [LARGE SCALE GENOMIC DNA]</scope>
    <source>
        <strain evidence="8 9">NIES-4468</strain>
    </source>
</reference>
<evidence type="ECO:0000259" key="7">
    <source>
        <dbReference type="SMART" id="SM01033"/>
    </source>
</evidence>
<dbReference type="SMART" id="SM00320">
    <property type="entry name" value="WD40"/>
    <property type="match status" value="4"/>
</dbReference>
<feature type="domain" description="BING4 C-terminal" evidence="7">
    <location>
        <begin position="382"/>
        <end position="461"/>
    </location>
</feature>
<dbReference type="InterPro" id="IPR015943">
    <property type="entry name" value="WD40/YVTN_repeat-like_dom_sf"/>
</dbReference>
<feature type="compositionally biased region" description="Basic and acidic residues" evidence="6">
    <location>
        <begin position="21"/>
        <end position="32"/>
    </location>
</feature>
<dbReference type="PANTHER" id="PTHR14085">
    <property type="entry name" value="WD-REPEAT PROTEIN BING4"/>
    <property type="match status" value="1"/>
</dbReference>
<dbReference type="Pfam" id="PF08149">
    <property type="entry name" value="BING4CT"/>
    <property type="match status" value="1"/>
</dbReference>
<dbReference type="InterPro" id="IPR012952">
    <property type="entry name" value="BING4_C_dom"/>
</dbReference>
<feature type="compositionally biased region" description="Basic residues" evidence="6">
    <location>
        <begin position="505"/>
        <end position="517"/>
    </location>
</feature>
<keyword evidence="2 5" id="KW-0853">WD repeat</keyword>
<dbReference type="PROSITE" id="PS50294">
    <property type="entry name" value="WD_REPEATS_REGION"/>
    <property type="match status" value="1"/>
</dbReference>
<evidence type="ECO:0000256" key="2">
    <source>
        <dbReference type="ARBA" id="ARBA00022574"/>
    </source>
</evidence>
<dbReference type="Pfam" id="PF00400">
    <property type="entry name" value="WD40"/>
    <property type="match status" value="1"/>
</dbReference>
<feature type="region of interest" description="Disordered" evidence="6">
    <location>
        <begin position="1"/>
        <end position="36"/>
    </location>
</feature>
<organism evidence="8 9">
    <name type="scientific">Volvox africanus</name>
    <dbReference type="NCBI Taxonomy" id="51714"/>
    <lineage>
        <taxon>Eukaryota</taxon>
        <taxon>Viridiplantae</taxon>
        <taxon>Chlorophyta</taxon>
        <taxon>core chlorophytes</taxon>
        <taxon>Chlorophyceae</taxon>
        <taxon>CS clade</taxon>
        <taxon>Chlamydomonadales</taxon>
        <taxon>Volvocaceae</taxon>
        <taxon>Volvox</taxon>
    </lineage>
</organism>
<feature type="compositionally biased region" description="Basic residues" evidence="6">
    <location>
        <begin position="11"/>
        <end position="20"/>
    </location>
</feature>
<feature type="compositionally biased region" description="Basic and acidic residues" evidence="6">
    <location>
        <begin position="493"/>
        <end position="504"/>
    </location>
</feature>
<proteinExistence type="predicted"/>
<accession>A0ABQ5RMN9</accession>
<sequence length="564" mass="63349">MAESVPPPPGGKRKSSKKRKIVFDSDAKETAKRLKRGPGVNLKSITDKKLKGKLRRAEAVFSSSQKKAAQISEWLLPATAGTLVAEGIERTWNFKQEDIVQAVDVTAARKAFDLSLPELGPYKLNFTRNGRFMLLGGSLGHLAIMDWQRAHLVCEVQVREAVRDVVFLHNETFFAAAQKKYVYVYDKRGLEVHCLRAHVRANVLDFLPHHFLLTSIGKHGGHNWVSNGVTIWSYRLCGTNHDGVLRYQDTSTGQIVAQHKTLLGPCSVMRHNPHNGVILLGHARGCVTMWTPNMTTAAVKMLCHRGPLNALAVDASGTYMATAGMDSQIKVWDVRMLRPMHDYYSPAPVTRMDISQRGLLAVGYGRKVQVWQDALRNKAQSPYLTHNLPEGVTEVFRFCPYEDVLGIGHSAGISTILVPGAGEPNFDSFVANPFQTVKQRQQQEVVALLDKLQPDTIVLDPDMIGRVRKEPAEVARQRRQEEAAANTARRVAMRREAETKDKMKGKNRPSRRHRKKQNNIIEDRKPAVKERQKEEAARRKEATEKSEAAIPKDAPRAVRRFYKS</sequence>
<comment type="subcellular location">
    <subcellularLocation>
        <location evidence="1">Nucleus</location>
        <location evidence="1">Nucleolus</location>
    </subcellularLocation>
</comment>
<keyword evidence="3" id="KW-0677">Repeat</keyword>
<dbReference type="InterPro" id="IPR036322">
    <property type="entry name" value="WD40_repeat_dom_sf"/>
</dbReference>
<dbReference type="PROSITE" id="PS00678">
    <property type="entry name" value="WD_REPEATS_1"/>
    <property type="match status" value="1"/>
</dbReference>
<dbReference type="InterPro" id="IPR019775">
    <property type="entry name" value="WD40_repeat_CS"/>
</dbReference>